<dbReference type="InterPro" id="IPR008279">
    <property type="entry name" value="PEP-util_enz_mobile_dom"/>
</dbReference>
<evidence type="ECO:0000313" key="2">
    <source>
        <dbReference type="EMBL" id="MDV6307408.1"/>
    </source>
</evidence>
<dbReference type="EMBL" id="JAWLKI010000007">
    <property type="protein sequence ID" value="MDV6307408.1"/>
    <property type="molecule type" value="Genomic_DNA"/>
</dbReference>
<dbReference type="SUPFAM" id="SSF52009">
    <property type="entry name" value="Phosphohistidine domain"/>
    <property type="match status" value="1"/>
</dbReference>
<comment type="caution">
    <text evidence="2">The sequence shown here is derived from an EMBL/GenBank/DDBJ whole genome shotgun (WGS) entry which is preliminary data.</text>
</comment>
<protein>
    <submittedName>
        <fullName evidence="2">PEP-utilizing enzyme</fullName>
    </submittedName>
</protein>
<dbReference type="InterPro" id="IPR036637">
    <property type="entry name" value="Phosphohistidine_dom_sf"/>
</dbReference>
<reference evidence="2 3" key="1">
    <citation type="submission" date="2023-10" db="EMBL/GenBank/DDBJ databases">
        <title>Development of a sustainable strategy for remediation of hydrocarbon-contaminated territories based on the waste exchange concept.</title>
        <authorList>
            <person name="Krivoruchko A."/>
        </authorList>
    </citation>
    <scope>NUCLEOTIDE SEQUENCE [LARGE SCALE GENOMIC DNA]</scope>
    <source>
        <strain evidence="2 3">IEGM 1266</strain>
    </source>
</reference>
<dbReference type="RefSeq" id="WP_317505364.1">
    <property type="nucleotide sequence ID" value="NZ_JAWLKI010000007.1"/>
</dbReference>
<organism evidence="2 3">
    <name type="scientific">Gordonia amicalis</name>
    <dbReference type="NCBI Taxonomy" id="89053"/>
    <lineage>
        <taxon>Bacteria</taxon>
        <taxon>Bacillati</taxon>
        <taxon>Actinomycetota</taxon>
        <taxon>Actinomycetes</taxon>
        <taxon>Mycobacteriales</taxon>
        <taxon>Gordoniaceae</taxon>
        <taxon>Gordonia</taxon>
    </lineage>
</organism>
<dbReference type="PANTHER" id="PTHR43615:SF1">
    <property type="entry name" value="PPDK_N DOMAIN-CONTAINING PROTEIN"/>
    <property type="match status" value="1"/>
</dbReference>
<evidence type="ECO:0000259" key="1">
    <source>
        <dbReference type="Pfam" id="PF00391"/>
    </source>
</evidence>
<dbReference type="InterPro" id="IPR051549">
    <property type="entry name" value="PEP_Utilizing_Enz"/>
</dbReference>
<gene>
    <name evidence="2" type="ORF">R3P94_08715</name>
</gene>
<dbReference type="PANTHER" id="PTHR43615">
    <property type="entry name" value="PHOSPHOENOLPYRUVATE SYNTHASE-RELATED"/>
    <property type="match status" value="1"/>
</dbReference>
<dbReference type="Gene3D" id="3.50.30.10">
    <property type="entry name" value="Phosphohistidine domain"/>
    <property type="match status" value="1"/>
</dbReference>
<sequence length="79" mass="7741">MGYTALFGHVAAVVTDIGGVMSHAAVVAREFGVACVVDTQVAASRIPDGALVEVDGSAGTITVLEVGSADQAALVSNPG</sequence>
<proteinExistence type="predicted"/>
<evidence type="ECO:0000313" key="3">
    <source>
        <dbReference type="Proteomes" id="UP001185779"/>
    </source>
</evidence>
<dbReference type="Pfam" id="PF00391">
    <property type="entry name" value="PEP-utilizers"/>
    <property type="match status" value="1"/>
</dbReference>
<feature type="domain" description="PEP-utilising enzyme mobile" evidence="1">
    <location>
        <begin position="3"/>
        <end position="59"/>
    </location>
</feature>
<keyword evidence="3" id="KW-1185">Reference proteome</keyword>
<name>A0ABU4DCF3_9ACTN</name>
<accession>A0ABU4DCF3</accession>
<dbReference type="Proteomes" id="UP001185779">
    <property type="component" value="Unassembled WGS sequence"/>
</dbReference>